<sequence>MLALIAGTGALPGAVAAAHGGTVVVCALEHCPPDLPVDRTFRLETLGTLLRWLRRQGVTEVCLCGSVTRPPVSLARVDLWTWPLVPRVLRALRRGDDGALRIFIALFEESGFRVVAAHEAAPALLPPVGAWGDVPAGVVELARLGDTVSDRQAAEDLGQACVLRDGNVLQREGVEGTDAMLAKLGDAEGGVLYKAPKPGQDRRADLPVIGPETLRRAAAAGLAGIVIEAQGVMVLEQPLVRTLIAETGLFLWVRERGA</sequence>
<reference evidence="3 4" key="1">
    <citation type="submission" date="2006-06" db="EMBL/GenBank/DDBJ databases">
        <authorList>
            <person name="Moran M.A."/>
            <person name="Ferriera S."/>
            <person name="Johnson J."/>
            <person name="Kravitz S."/>
            <person name="Beeson K."/>
            <person name="Sutton G."/>
            <person name="Rogers Y.-H."/>
            <person name="Friedman R."/>
            <person name="Frazier M."/>
            <person name="Venter J.C."/>
        </authorList>
    </citation>
    <scope>NUCLEOTIDE SEQUENCE [LARGE SCALE GENOMIC DNA]</scope>
    <source>
        <strain evidence="3 4">E-37</strain>
    </source>
</reference>
<dbReference type="AlphaFoldDB" id="A3K1U2"/>
<evidence type="ECO:0000259" key="1">
    <source>
        <dbReference type="Pfam" id="PF06230"/>
    </source>
</evidence>
<dbReference type="Pfam" id="PF17930">
    <property type="entry name" value="LpxI_N"/>
    <property type="match status" value="1"/>
</dbReference>
<name>A3K1U2_SAGS3</name>
<dbReference type="InterPro" id="IPR041255">
    <property type="entry name" value="LpxI_N"/>
</dbReference>
<dbReference type="OrthoDB" id="9789836at2"/>
<dbReference type="Gene3D" id="3.40.140.80">
    <property type="match status" value="1"/>
</dbReference>
<dbReference type="Pfam" id="PF06230">
    <property type="entry name" value="LpxI_C"/>
    <property type="match status" value="1"/>
</dbReference>
<accession>A3K1U2</accession>
<dbReference type="InterPro" id="IPR043167">
    <property type="entry name" value="LpxI_C_sf"/>
</dbReference>
<evidence type="ECO:0000313" key="4">
    <source>
        <dbReference type="Proteomes" id="UP000005713"/>
    </source>
</evidence>
<dbReference type="EMBL" id="AAYA01000004">
    <property type="protein sequence ID" value="EBA08888.1"/>
    <property type="molecule type" value="Genomic_DNA"/>
</dbReference>
<evidence type="ECO:0000259" key="2">
    <source>
        <dbReference type="Pfam" id="PF17930"/>
    </source>
</evidence>
<comment type="caution">
    <text evidence="3">The sequence shown here is derived from an EMBL/GenBank/DDBJ whole genome shotgun (WGS) entry which is preliminary data.</text>
</comment>
<dbReference type="Gene3D" id="3.40.50.20">
    <property type="match status" value="1"/>
</dbReference>
<dbReference type="Proteomes" id="UP000005713">
    <property type="component" value="Unassembled WGS sequence"/>
</dbReference>
<proteinExistence type="predicted"/>
<protein>
    <recommendedName>
        <fullName evidence="5">Phosphatidate cytidylyltransferase</fullName>
    </recommendedName>
</protein>
<evidence type="ECO:0000313" key="3">
    <source>
        <dbReference type="EMBL" id="EBA08888.1"/>
    </source>
</evidence>
<dbReference type="RefSeq" id="WP_005857800.1">
    <property type="nucleotide sequence ID" value="NZ_AAYA01000004.1"/>
</dbReference>
<gene>
    <name evidence="3" type="ORF">SSE37_04560</name>
</gene>
<dbReference type="InterPro" id="IPR010415">
    <property type="entry name" value="LpxI_C"/>
</dbReference>
<feature type="domain" description="LpxI N-terminal" evidence="2">
    <location>
        <begin position="2"/>
        <end position="124"/>
    </location>
</feature>
<dbReference type="eggNOG" id="COG3494">
    <property type="taxonomic scope" value="Bacteria"/>
</dbReference>
<evidence type="ECO:0008006" key="5">
    <source>
        <dbReference type="Google" id="ProtNLM"/>
    </source>
</evidence>
<dbReference type="PANTHER" id="PTHR39962:SF1">
    <property type="entry name" value="LPXI FAMILY PROTEIN"/>
    <property type="match status" value="1"/>
</dbReference>
<organism evidence="3 4">
    <name type="scientific">Sagittula stellata (strain ATCC 700073 / DSM 11524 / E-37)</name>
    <dbReference type="NCBI Taxonomy" id="388399"/>
    <lineage>
        <taxon>Bacteria</taxon>
        <taxon>Pseudomonadati</taxon>
        <taxon>Pseudomonadota</taxon>
        <taxon>Alphaproteobacteria</taxon>
        <taxon>Rhodobacterales</taxon>
        <taxon>Roseobacteraceae</taxon>
        <taxon>Sagittula</taxon>
    </lineage>
</organism>
<keyword evidence="4" id="KW-1185">Reference proteome</keyword>
<dbReference type="InterPro" id="IPR053174">
    <property type="entry name" value="LpxI"/>
</dbReference>
<dbReference type="PANTHER" id="PTHR39962">
    <property type="entry name" value="BLL4848 PROTEIN"/>
    <property type="match status" value="1"/>
</dbReference>
<feature type="domain" description="LpxI C-terminal" evidence="1">
    <location>
        <begin position="143"/>
        <end position="252"/>
    </location>
</feature>